<evidence type="ECO:0000313" key="3">
    <source>
        <dbReference type="Proteomes" id="UP000429607"/>
    </source>
</evidence>
<evidence type="ECO:0000313" key="1">
    <source>
        <dbReference type="EMBL" id="KAE8961545.1"/>
    </source>
</evidence>
<protein>
    <submittedName>
        <fullName evidence="1">Uncharacterized protein</fullName>
    </submittedName>
</protein>
<dbReference type="Proteomes" id="UP000434957">
    <property type="component" value="Unassembled WGS sequence"/>
</dbReference>
<keyword evidence="4" id="KW-1185">Reference proteome</keyword>
<evidence type="ECO:0000313" key="2">
    <source>
        <dbReference type="EMBL" id="KAE9269593.1"/>
    </source>
</evidence>
<dbReference type="EMBL" id="QXFT01006256">
    <property type="protein sequence ID" value="KAE9269593.1"/>
    <property type="molecule type" value="Genomic_DNA"/>
</dbReference>
<proteinExistence type="predicted"/>
<evidence type="ECO:0000313" key="4">
    <source>
        <dbReference type="Proteomes" id="UP000434957"/>
    </source>
</evidence>
<dbReference type="AlphaFoldDB" id="A0A6A3GXF7"/>
<dbReference type="Proteomes" id="UP000429607">
    <property type="component" value="Unassembled WGS sequence"/>
</dbReference>
<gene>
    <name evidence="1" type="ORF">PR001_g30010</name>
    <name evidence="2" type="ORF">PR003_g31100</name>
</gene>
<sequence length="123" mass="13446">DPHLTICVFCNTTLQPFGSKLVDPILSLMKLGRRLHAEDVGFQAEIHLDVQLVLRILRQSLESIHLLTEGYHLLGLGDGQTSGSHSGRSHLFESRGVLKASIQHWVDPSGGARATLTASSARR</sequence>
<dbReference type="EMBL" id="QXFV01006404">
    <property type="protein sequence ID" value="KAE8961545.1"/>
    <property type="molecule type" value="Genomic_DNA"/>
</dbReference>
<feature type="non-terminal residue" evidence="1">
    <location>
        <position position="1"/>
    </location>
</feature>
<reference evidence="1 3" key="1">
    <citation type="submission" date="2018-09" db="EMBL/GenBank/DDBJ databases">
        <title>Genomic investigation of the strawberry pathogen Phytophthora fragariae indicates pathogenicity is determined by transcriptional variation in three key races.</title>
        <authorList>
            <person name="Adams T.M."/>
            <person name="Armitage A.D."/>
            <person name="Sobczyk M.K."/>
            <person name="Bates H.J."/>
            <person name="Dunwell J.M."/>
            <person name="Nellist C.F."/>
            <person name="Harrison R.J."/>
        </authorList>
    </citation>
    <scope>NUCLEOTIDE SEQUENCE [LARGE SCALE GENOMIC DNA]</scope>
    <source>
        <strain evidence="1 3">SCRP249</strain>
        <strain evidence="2 4">SCRP333</strain>
    </source>
</reference>
<organism evidence="1 3">
    <name type="scientific">Phytophthora rubi</name>
    <dbReference type="NCBI Taxonomy" id="129364"/>
    <lineage>
        <taxon>Eukaryota</taxon>
        <taxon>Sar</taxon>
        <taxon>Stramenopiles</taxon>
        <taxon>Oomycota</taxon>
        <taxon>Peronosporomycetes</taxon>
        <taxon>Peronosporales</taxon>
        <taxon>Peronosporaceae</taxon>
        <taxon>Phytophthora</taxon>
    </lineage>
</organism>
<comment type="caution">
    <text evidence="1">The sequence shown here is derived from an EMBL/GenBank/DDBJ whole genome shotgun (WGS) entry which is preliminary data.</text>
</comment>
<name>A0A6A3GXF7_9STRA</name>
<accession>A0A6A3GXF7</accession>